<dbReference type="AlphaFoldDB" id="A0A075R034"/>
<evidence type="ECO:0008006" key="3">
    <source>
        <dbReference type="Google" id="ProtNLM"/>
    </source>
</evidence>
<dbReference type="EMBL" id="CP007806">
    <property type="protein sequence ID" value="AIG25967.1"/>
    <property type="molecule type" value="Genomic_DNA"/>
</dbReference>
<dbReference type="HOGENOM" id="CLU_142273_1_0_9"/>
<organism evidence="1 2">
    <name type="scientific">Brevibacillus laterosporus LMG 15441</name>
    <dbReference type="NCBI Taxonomy" id="1042163"/>
    <lineage>
        <taxon>Bacteria</taxon>
        <taxon>Bacillati</taxon>
        <taxon>Bacillota</taxon>
        <taxon>Bacilli</taxon>
        <taxon>Bacillales</taxon>
        <taxon>Paenibacillaceae</taxon>
        <taxon>Brevibacillus</taxon>
    </lineage>
</organism>
<dbReference type="PANTHER" id="PTHR37310">
    <property type="entry name" value="CYTOPLASMIC PROTEIN-RELATED"/>
    <property type="match status" value="1"/>
</dbReference>
<dbReference type="InterPro" id="IPR044543">
    <property type="entry name" value="YHJQ-like"/>
</dbReference>
<dbReference type="eggNOG" id="ENOG5032SB1">
    <property type="taxonomic scope" value="Bacteria"/>
</dbReference>
<evidence type="ECO:0000313" key="1">
    <source>
        <dbReference type="EMBL" id="AIG25967.1"/>
    </source>
</evidence>
<dbReference type="Proteomes" id="UP000005850">
    <property type="component" value="Chromosome"/>
</dbReference>
<reference evidence="1 2" key="1">
    <citation type="journal article" date="2011" name="J. Bacteriol.">
        <title>Genome sequence of Brevibacillus laterosporus LMG 15441, a pathogen of invertebrates.</title>
        <authorList>
            <person name="Djukic M."/>
            <person name="Poehlein A."/>
            <person name="Thurmer A."/>
            <person name="Daniel R."/>
        </authorList>
    </citation>
    <scope>NUCLEOTIDE SEQUENCE [LARGE SCALE GENOMIC DNA]</scope>
    <source>
        <strain evidence="1 2">LMG 15441</strain>
    </source>
</reference>
<sequence>MQVTPQQVANCLQVCKACLQACNECYAACLQNSDLNKYRDCLFIVRQSAEICMLAISALSLDSMFCSQICKLTAEICEVCAKICSQFEQDYCQACAHACYQCAAACREMVVH</sequence>
<keyword evidence="2" id="KW-1185">Reference proteome</keyword>
<dbReference type="Gene3D" id="1.20.1270.360">
    <property type="match status" value="1"/>
</dbReference>
<dbReference type="RefSeq" id="WP_003337930.1">
    <property type="nucleotide sequence ID" value="NZ_CP007806.1"/>
</dbReference>
<dbReference type="InterPro" id="IPR005560">
    <property type="entry name" value="Csp_YhjQ"/>
</dbReference>
<dbReference type="PANTHER" id="PTHR37310:SF1">
    <property type="entry name" value="CYTOPLASMIC PROTEIN"/>
    <property type="match status" value="1"/>
</dbReference>
<gene>
    <name evidence="1" type="ORF">BRLA_c016430</name>
</gene>
<evidence type="ECO:0000313" key="2">
    <source>
        <dbReference type="Proteomes" id="UP000005850"/>
    </source>
</evidence>
<accession>A0A075R034</accession>
<dbReference type="CDD" id="cd08026">
    <property type="entry name" value="DUF326"/>
    <property type="match status" value="1"/>
</dbReference>
<dbReference type="KEGG" id="blr:BRLA_c016430"/>
<protein>
    <recommendedName>
        <fullName evidence="3">Four-helix bundle copper-binding protein</fullName>
    </recommendedName>
</protein>
<proteinExistence type="predicted"/>
<name>A0A075R034_BRELA</name>
<dbReference type="STRING" id="1042163.BRLA_c016430"/>
<dbReference type="Pfam" id="PF03860">
    <property type="entry name" value="Csp"/>
    <property type="match status" value="1"/>
</dbReference>